<dbReference type="Gene3D" id="2.160.20.10">
    <property type="entry name" value="Single-stranded right-handed beta-helix, Pectin lyase-like"/>
    <property type="match status" value="1"/>
</dbReference>
<dbReference type="SUPFAM" id="SSF51695">
    <property type="entry name" value="PLC-like phosphodiesterases"/>
    <property type="match status" value="1"/>
</dbReference>
<evidence type="ECO:0000313" key="3">
    <source>
        <dbReference type="EMBL" id="MFI9123113.1"/>
    </source>
</evidence>
<protein>
    <submittedName>
        <fullName evidence="3">RICIN domain-containing protein</fullName>
    </submittedName>
</protein>
<dbReference type="InterPro" id="IPR006311">
    <property type="entry name" value="TAT_signal"/>
</dbReference>
<dbReference type="EMBL" id="JBITYT010000014">
    <property type="protein sequence ID" value="MFI9123113.1"/>
    <property type="molecule type" value="Genomic_DNA"/>
</dbReference>
<dbReference type="SUPFAM" id="SSF50370">
    <property type="entry name" value="Ricin B-like lectins"/>
    <property type="match status" value="1"/>
</dbReference>
<feature type="chain" id="PRO_5046363188" evidence="1">
    <location>
        <begin position="35"/>
        <end position="1085"/>
    </location>
</feature>
<dbReference type="PROSITE" id="PS50007">
    <property type="entry name" value="PIPLC_X_DOMAIN"/>
    <property type="match status" value="1"/>
</dbReference>
<reference evidence="3 4" key="1">
    <citation type="submission" date="2024-10" db="EMBL/GenBank/DDBJ databases">
        <title>The Natural Products Discovery Center: Release of the First 8490 Sequenced Strains for Exploring Actinobacteria Biosynthetic Diversity.</title>
        <authorList>
            <person name="Kalkreuter E."/>
            <person name="Kautsar S.A."/>
            <person name="Yang D."/>
            <person name="Bader C.D."/>
            <person name="Teijaro C.N."/>
            <person name="Fluegel L."/>
            <person name="Davis C.M."/>
            <person name="Simpson J.R."/>
            <person name="Lauterbach L."/>
            <person name="Steele A.D."/>
            <person name="Gui C."/>
            <person name="Meng S."/>
            <person name="Li G."/>
            <person name="Viehrig K."/>
            <person name="Ye F."/>
            <person name="Su P."/>
            <person name="Kiefer A.F."/>
            <person name="Nichols A."/>
            <person name="Cepeda A.J."/>
            <person name="Yan W."/>
            <person name="Fan B."/>
            <person name="Jiang Y."/>
            <person name="Adhikari A."/>
            <person name="Zheng C.-J."/>
            <person name="Schuster L."/>
            <person name="Cowan T.M."/>
            <person name="Smanski M.J."/>
            <person name="Chevrette M.G."/>
            <person name="De Carvalho L.P.S."/>
            <person name="Shen B."/>
        </authorList>
    </citation>
    <scope>NUCLEOTIDE SEQUENCE [LARGE SCALE GENOMIC DNA]</scope>
    <source>
        <strain evidence="3 4">NPDC053346</strain>
    </source>
</reference>
<evidence type="ECO:0000259" key="2">
    <source>
        <dbReference type="Pfam" id="PF14200"/>
    </source>
</evidence>
<dbReference type="InterPro" id="IPR000772">
    <property type="entry name" value="Ricin_B_lectin"/>
</dbReference>
<accession>A0ABW8CZS6</accession>
<dbReference type="SUPFAM" id="SSF51126">
    <property type="entry name" value="Pectin lyase-like"/>
    <property type="match status" value="2"/>
</dbReference>
<proteinExistence type="predicted"/>
<dbReference type="PANTHER" id="PTHR13593:SF140">
    <property type="entry name" value="PLC-LIKE PHOSPHODIESTERASE"/>
    <property type="match status" value="1"/>
</dbReference>
<dbReference type="PROSITE" id="PS51318">
    <property type="entry name" value="TAT"/>
    <property type="match status" value="1"/>
</dbReference>
<feature type="signal peptide" evidence="1">
    <location>
        <begin position="1"/>
        <end position="34"/>
    </location>
</feature>
<comment type="caution">
    <text evidence="3">The sequence shown here is derived from an EMBL/GenBank/DDBJ whole genome shotgun (WGS) entry which is preliminary data.</text>
</comment>
<dbReference type="Pfam" id="PF14200">
    <property type="entry name" value="RicinB_lectin_2"/>
    <property type="match status" value="1"/>
</dbReference>
<dbReference type="InterPro" id="IPR012334">
    <property type="entry name" value="Pectin_lyas_fold"/>
</dbReference>
<dbReference type="Proteomes" id="UP001614391">
    <property type="component" value="Unassembled WGS sequence"/>
</dbReference>
<dbReference type="InterPro" id="IPR035992">
    <property type="entry name" value="Ricin_B-like_lectins"/>
</dbReference>
<dbReference type="InterPro" id="IPR017946">
    <property type="entry name" value="PLC-like_Pdiesterase_TIM-brl"/>
</dbReference>
<keyword evidence="1" id="KW-0732">Signal</keyword>
<evidence type="ECO:0000313" key="4">
    <source>
        <dbReference type="Proteomes" id="UP001614391"/>
    </source>
</evidence>
<keyword evidence="4" id="KW-1185">Reference proteome</keyword>
<dbReference type="InterPro" id="IPR051057">
    <property type="entry name" value="PI-PLC_domain"/>
</dbReference>
<dbReference type="InterPro" id="IPR011050">
    <property type="entry name" value="Pectin_lyase_fold/virulence"/>
</dbReference>
<dbReference type="Gene3D" id="3.20.20.190">
    <property type="entry name" value="Phosphatidylinositol (PI) phosphodiesterase"/>
    <property type="match status" value="1"/>
</dbReference>
<sequence length="1085" mass="117754">MSNRDRRSMRLVFAAVAALTAALVASVLPGAAVAAPGPPNRLGPVQIQNAMNGLAVDAEAGDMEEGRKILQFTYGGRHGQQWWFEAATGSSYYLKSNVNGAYCIGLDGTLAVLKLCGDDGTTWEFDQVQVDTYLLKTPGGEQYLTSPTTAGGGSNSGVQLTLGSRAEADTGRGHWHLTDLVLEEYTPPADPRLDQATFLTSHNAFNSYGDGYSFPNQSRSMDTQLDEGVRGMMLDVYDDGATVEDPLRMCHGTCSIGGDRRFEYGLGDIVKFLQKDTDAVVTVFLEDYVADRAKMAREMSAVPGLKELVFDPVAQGVATHGWPTLSQMRGLGKRLLIFSDKGDVPEVGVRAQRDWTVENYWSMGGLAGNKDCYTRWDEIPLTRQEPGFTPLFVMNQFRDAPTVITAAIDNGDSLVDRALNICGPAARKTPNYVAVDFYELPLGGSTHRAIETIGRHRYTSEAAANPNPPSQLLSAYNRKAQLPGMPNWSAAGYRGGSPLPGEAQHTGDEACRITPEELDGTYGVKPDDEADDSAGLQRAIDDIRTRCGGAARFERLSLITLPAGKLNVSRQISVDASYLTIRGQGSDPARPGGTRIVFRPDDSTKYDTLTSDGSRWDQDAMSYGSGADTGKGGWMWPGRGLFRVSTREVAPRYADELAAAPANRKDLFEGSVNQHWASGVKLRTSATAPGFSAKEGDRVVHLDAKADPARFPVGGHVWVGAANSRKFYALQSATDEGRYENLHMRQQVFRISSVDAANRTLTLDKPLEFDLPVDSTSDGSAAIDGTVYPSKVTPLKMVVGVGFENFSFTQDMHGTTPEQARHNYGNLAPEYAMHGLVFKWAADSWARGVRAEMTGSHPIVTEVAKNLQFERNHLDGAWNKGKGGNGYFRGSRVWDSLYALNTTRNLRHFTLQWSASGNVVYGNDFDSDLNLHGGWERRNLFENNTVRVPYEHYSGNCTARCGGEGGDVEGGTWYPIWWAAGAKALKWSGSSGPQNVFHNNTLSKQLTPGGPYTDYLPYGKTGAGAQPVYQFGSAPGDPSRFQHLTQGGSPIADWNGREKDDFSAGAGVDSTHTAPLTSVFLRNAG</sequence>
<dbReference type="Gene3D" id="2.80.10.50">
    <property type="match status" value="1"/>
</dbReference>
<dbReference type="Pfam" id="PF26178">
    <property type="entry name" value="PI-PLC_cat"/>
    <property type="match status" value="1"/>
</dbReference>
<feature type="domain" description="Ricin B lectin" evidence="2">
    <location>
        <begin position="43"/>
        <end position="107"/>
    </location>
</feature>
<gene>
    <name evidence="3" type="ORF">ACIGW0_27600</name>
</gene>
<dbReference type="PANTHER" id="PTHR13593">
    <property type="match status" value="1"/>
</dbReference>
<dbReference type="RefSeq" id="WP_399619969.1">
    <property type="nucleotide sequence ID" value="NZ_JBITYT010000014.1"/>
</dbReference>
<evidence type="ECO:0000256" key="1">
    <source>
        <dbReference type="SAM" id="SignalP"/>
    </source>
</evidence>
<name>A0ABW8CZS6_STRBI</name>
<dbReference type="CDD" id="cd00161">
    <property type="entry name" value="beta-trefoil_Ricin-like"/>
    <property type="match status" value="1"/>
</dbReference>
<organism evidence="3 4">
    <name type="scientific">Streptomyces bikiniensis</name>
    <dbReference type="NCBI Taxonomy" id="1896"/>
    <lineage>
        <taxon>Bacteria</taxon>
        <taxon>Bacillati</taxon>
        <taxon>Actinomycetota</taxon>
        <taxon>Actinomycetes</taxon>
        <taxon>Kitasatosporales</taxon>
        <taxon>Streptomycetaceae</taxon>
        <taxon>Streptomyces</taxon>
    </lineage>
</organism>